<dbReference type="Proteomes" id="UP001500748">
    <property type="component" value="Unassembled WGS sequence"/>
</dbReference>
<accession>A0ABP7G5B7</accession>
<sequence>MNPEDIKRYFESNTPPKEVKWTDWAYISDTQVFLRSCYTTIQNYNGPMDRCPAWWHLRDFYLLMKKTQHSPASAETQTGESASEENESGQTAYPQSAEQEQVYI</sequence>
<dbReference type="Pfam" id="PF22292">
    <property type="entry name" value="DUF6965"/>
    <property type="match status" value="1"/>
</dbReference>
<feature type="compositionally biased region" description="Polar residues" evidence="1">
    <location>
        <begin position="71"/>
        <end position="81"/>
    </location>
</feature>
<evidence type="ECO:0000313" key="3">
    <source>
        <dbReference type="EMBL" id="GAA3754893.1"/>
    </source>
</evidence>
<dbReference type="RefSeq" id="WP_345138733.1">
    <property type="nucleotide sequence ID" value="NZ_BAABDU010000001.1"/>
</dbReference>
<protein>
    <recommendedName>
        <fullName evidence="2">DUF6965 domain-containing protein</fullName>
    </recommendedName>
</protein>
<feature type="domain" description="DUF6965" evidence="2">
    <location>
        <begin position="1"/>
        <end position="66"/>
    </location>
</feature>
<name>A0ABP7G5B7_9FLAO</name>
<gene>
    <name evidence="3" type="ORF">GCM10022423_00840</name>
</gene>
<proteinExistence type="predicted"/>
<comment type="caution">
    <text evidence="3">The sequence shown here is derived from an EMBL/GenBank/DDBJ whole genome shotgun (WGS) entry which is preliminary data.</text>
</comment>
<feature type="compositionally biased region" description="Polar residues" evidence="1">
    <location>
        <begin position="88"/>
        <end position="104"/>
    </location>
</feature>
<evidence type="ECO:0000256" key="1">
    <source>
        <dbReference type="SAM" id="MobiDB-lite"/>
    </source>
</evidence>
<dbReference type="InterPro" id="IPR054238">
    <property type="entry name" value="DUF6965"/>
</dbReference>
<organism evidence="3 4">
    <name type="scientific">Flavobacterium ginsengiterrae</name>
    <dbReference type="NCBI Taxonomy" id="871695"/>
    <lineage>
        <taxon>Bacteria</taxon>
        <taxon>Pseudomonadati</taxon>
        <taxon>Bacteroidota</taxon>
        <taxon>Flavobacteriia</taxon>
        <taxon>Flavobacteriales</taxon>
        <taxon>Flavobacteriaceae</taxon>
        <taxon>Flavobacterium</taxon>
    </lineage>
</organism>
<keyword evidence="4" id="KW-1185">Reference proteome</keyword>
<feature type="region of interest" description="Disordered" evidence="1">
    <location>
        <begin position="71"/>
        <end position="104"/>
    </location>
</feature>
<evidence type="ECO:0000259" key="2">
    <source>
        <dbReference type="Pfam" id="PF22292"/>
    </source>
</evidence>
<dbReference type="EMBL" id="BAABDU010000001">
    <property type="protein sequence ID" value="GAA3754893.1"/>
    <property type="molecule type" value="Genomic_DNA"/>
</dbReference>
<reference evidence="4" key="1">
    <citation type="journal article" date="2019" name="Int. J. Syst. Evol. Microbiol.">
        <title>The Global Catalogue of Microorganisms (GCM) 10K type strain sequencing project: providing services to taxonomists for standard genome sequencing and annotation.</title>
        <authorList>
            <consortium name="The Broad Institute Genomics Platform"/>
            <consortium name="The Broad Institute Genome Sequencing Center for Infectious Disease"/>
            <person name="Wu L."/>
            <person name="Ma J."/>
        </authorList>
    </citation>
    <scope>NUCLEOTIDE SEQUENCE [LARGE SCALE GENOMIC DNA]</scope>
    <source>
        <strain evidence="4">JCM 17337</strain>
    </source>
</reference>
<evidence type="ECO:0000313" key="4">
    <source>
        <dbReference type="Proteomes" id="UP001500748"/>
    </source>
</evidence>